<keyword evidence="3 6" id="KW-1133">Transmembrane helix</keyword>
<dbReference type="InterPro" id="IPR055409">
    <property type="entry name" value="Beta-prop_FAM234A_B"/>
</dbReference>
<dbReference type="PANTHER" id="PTHR21419">
    <property type="match status" value="1"/>
</dbReference>
<name>A0AAV7X8C9_9NEOP</name>
<organism evidence="8 9">
    <name type="scientific">Megalurothrips usitatus</name>
    <name type="common">bean blossom thrips</name>
    <dbReference type="NCBI Taxonomy" id="439358"/>
    <lineage>
        <taxon>Eukaryota</taxon>
        <taxon>Metazoa</taxon>
        <taxon>Ecdysozoa</taxon>
        <taxon>Arthropoda</taxon>
        <taxon>Hexapoda</taxon>
        <taxon>Insecta</taxon>
        <taxon>Pterygota</taxon>
        <taxon>Neoptera</taxon>
        <taxon>Paraneoptera</taxon>
        <taxon>Thysanoptera</taxon>
        <taxon>Terebrantia</taxon>
        <taxon>Thripoidea</taxon>
        <taxon>Thripidae</taxon>
        <taxon>Megalurothrips</taxon>
    </lineage>
</organism>
<evidence type="ECO:0000256" key="5">
    <source>
        <dbReference type="SAM" id="MobiDB-lite"/>
    </source>
</evidence>
<evidence type="ECO:0000313" key="9">
    <source>
        <dbReference type="Proteomes" id="UP001075354"/>
    </source>
</evidence>
<evidence type="ECO:0000256" key="1">
    <source>
        <dbReference type="ARBA" id="ARBA00004167"/>
    </source>
</evidence>
<dbReference type="Proteomes" id="UP001075354">
    <property type="component" value="Chromosome 13"/>
</dbReference>
<evidence type="ECO:0000259" key="7">
    <source>
        <dbReference type="Pfam" id="PF23727"/>
    </source>
</evidence>
<dbReference type="Gene3D" id="2.130.10.10">
    <property type="entry name" value="YVTN repeat-like/Quinoprotein amine dehydrogenase"/>
    <property type="match status" value="1"/>
</dbReference>
<dbReference type="Pfam" id="PF23727">
    <property type="entry name" value="Beta-prop_FAM234A_B"/>
    <property type="match status" value="1"/>
</dbReference>
<evidence type="ECO:0000256" key="6">
    <source>
        <dbReference type="SAM" id="Phobius"/>
    </source>
</evidence>
<accession>A0AAV7X8C9</accession>
<evidence type="ECO:0000313" key="8">
    <source>
        <dbReference type="EMBL" id="KAJ1521285.1"/>
    </source>
</evidence>
<keyword evidence="2 6" id="KW-0812">Transmembrane</keyword>
<dbReference type="PANTHER" id="PTHR21419:SF30">
    <property type="entry name" value="IG-LIKE DOMAIN-CONTAINING PROTEIN"/>
    <property type="match status" value="1"/>
</dbReference>
<dbReference type="SUPFAM" id="SSF69318">
    <property type="entry name" value="Integrin alpha N-terminal domain"/>
    <property type="match status" value="1"/>
</dbReference>
<keyword evidence="4 6" id="KW-0472">Membrane</keyword>
<comment type="subcellular location">
    <subcellularLocation>
        <location evidence="1">Membrane</location>
        <topology evidence="1">Single-pass membrane protein</topology>
    </subcellularLocation>
</comment>
<sequence length="639" mass="70136">MSYGHAPKSFPMAKLTSKRAIRDSFDEEEASDDVDDEVFIRDGRNGYKMDKESGVKKPLMPLRRQKRLKNSMFASSATHEPRSRFKIFLAPCCYGVAALSILLGLMAFSVIIINYFSLPLSRIQLWFGKNSTPPGENILPCTMFSLTNVWYHSFPKLTSETAIRLNDVNHDGILDIILGYGTGTDGRNVPDFVCTLYFGRDPPCLGGIVALNGKNGEIVWQHWTRRPVFSIDCTADITKDGVNDCLVGGKGGLLHVINGHDGSLLWHLEDQLGHQKAEVVLDVYSAQYIADIDGDGVVDVIASHTVSDLSGNAVKGHLLVISGKFGHMLRMVEMPGGSESYYSPQLLVHPDGETVILIGTGGTASHSWGGLHAVPLRQLAGTDKVPFQTLITSDSRGLMSPPVLVDINHDGTEDIVISLFNSTVVALDGKTYKTLWNYTFTNSQTFSSPTPGFFNDDDVPDFLVKYQNGPDFPVYFYSEMNILDGKTGQPLLDHPVVDSVGSQMGGLSISVEGPGNDWFLYWTVNCAGHEGSQTPFSFAKGSDIVAQSQADVCRLRFNSSMVATQFAINQHVDAPGFLIYSTDKQESIEYNNSKESLHEARQYLASHPDFWSTYGAQEDGFKSSSGDAFQSEDTNQPGR</sequence>
<feature type="transmembrane region" description="Helical" evidence="6">
    <location>
        <begin position="92"/>
        <end position="116"/>
    </location>
</feature>
<protein>
    <recommendedName>
        <fullName evidence="7">FAM234A/B beta-propeller domain-containing protein</fullName>
    </recommendedName>
</protein>
<dbReference type="InterPro" id="IPR028994">
    <property type="entry name" value="Integrin_alpha_N"/>
</dbReference>
<gene>
    <name evidence="8" type="ORF">ONE63_002965</name>
</gene>
<evidence type="ECO:0000256" key="3">
    <source>
        <dbReference type="ARBA" id="ARBA00022989"/>
    </source>
</evidence>
<dbReference type="GO" id="GO:0016020">
    <property type="term" value="C:membrane"/>
    <property type="evidence" value="ECO:0007669"/>
    <property type="project" value="UniProtKB-SubCell"/>
</dbReference>
<feature type="region of interest" description="Disordered" evidence="5">
    <location>
        <begin position="616"/>
        <end position="639"/>
    </location>
</feature>
<keyword evidence="9" id="KW-1185">Reference proteome</keyword>
<dbReference type="InterPro" id="IPR015943">
    <property type="entry name" value="WD40/YVTN_repeat-like_dom_sf"/>
</dbReference>
<evidence type="ECO:0000256" key="4">
    <source>
        <dbReference type="ARBA" id="ARBA00023136"/>
    </source>
</evidence>
<feature type="domain" description="FAM234A/B beta-propeller" evidence="7">
    <location>
        <begin position="150"/>
        <end position="491"/>
    </location>
</feature>
<feature type="compositionally biased region" description="Polar residues" evidence="5">
    <location>
        <begin position="622"/>
        <end position="639"/>
    </location>
</feature>
<evidence type="ECO:0000256" key="2">
    <source>
        <dbReference type="ARBA" id="ARBA00022692"/>
    </source>
</evidence>
<dbReference type="InterPro" id="IPR045232">
    <property type="entry name" value="FAM234"/>
</dbReference>
<dbReference type="EMBL" id="JAPTSV010000013">
    <property type="protein sequence ID" value="KAJ1521285.1"/>
    <property type="molecule type" value="Genomic_DNA"/>
</dbReference>
<comment type="caution">
    <text evidence="8">The sequence shown here is derived from an EMBL/GenBank/DDBJ whole genome shotgun (WGS) entry which is preliminary data.</text>
</comment>
<reference evidence="8" key="1">
    <citation type="submission" date="2022-12" db="EMBL/GenBank/DDBJ databases">
        <title>Chromosome-level genome assembly of the bean flower thrips Megalurothrips usitatus.</title>
        <authorList>
            <person name="Ma L."/>
            <person name="Liu Q."/>
            <person name="Li H."/>
            <person name="Cai W."/>
        </authorList>
    </citation>
    <scope>NUCLEOTIDE SEQUENCE</scope>
    <source>
        <strain evidence="8">Cailab_2022a</strain>
    </source>
</reference>
<proteinExistence type="predicted"/>
<dbReference type="AlphaFoldDB" id="A0AAV7X8C9"/>